<proteinExistence type="predicted"/>
<reference evidence="3 4" key="1">
    <citation type="submission" date="2017-03" db="EMBL/GenBank/DDBJ databases">
        <authorList>
            <person name="Afonso C.L."/>
            <person name="Miller P.J."/>
            <person name="Scott M.A."/>
            <person name="Spackman E."/>
            <person name="Goraichik I."/>
            <person name="Dimitrov K.M."/>
            <person name="Suarez D.L."/>
            <person name="Swayne D.E."/>
        </authorList>
    </citation>
    <scope>NUCLEOTIDE SEQUENCE [LARGE SCALE GENOMIC DNA]</scope>
    <source>
        <strain evidence="3 4">CECT 7639</strain>
    </source>
</reference>
<feature type="transmembrane region" description="Helical" evidence="1">
    <location>
        <begin position="77"/>
        <end position="103"/>
    </location>
</feature>
<evidence type="ECO:0000313" key="4">
    <source>
        <dbReference type="Proteomes" id="UP000193077"/>
    </source>
</evidence>
<feature type="transmembrane region" description="Helical" evidence="1">
    <location>
        <begin position="281"/>
        <end position="309"/>
    </location>
</feature>
<dbReference type="InterPro" id="IPR017946">
    <property type="entry name" value="PLC-like_Pdiesterase_TIM-brl"/>
</dbReference>
<dbReference type="PANTHER" id="PTHR46211">
    <property type="entry name" value="GLYCEROPHOSPHORYL DIESTER PHOSPHODIESTERASE"/>
    <property type="match status" value="1"/>
</dbReference>
<feature type="domain" description="GP-PDE" evidence="2">
    <location>
        <begin position="364"/>
        <end position="594"/>
    </location>
</feature>
<dbReference type="CDD" id="cd08579">
    <property type="entry name" value="GDPD_memb_like"/>
    <property type="match status" value="1"/>
</dbReference>
<keyword evidence="4" id="KW-1185">Reference proteome</keyword>
<sequence length="628" mass="67751">MIRLSSFNACIEGENFVSHYSTVTEAYAQAWARRRVFVPLYMALRLLAYALIAPGMAATINLAVSLSDQPALTDQDIAYFILTPVGFLATLAVLSILLAVEVLSFSVMSTSLRYDGTDRLRTSLAAFGFVVSHVKDLLIFGLLFVLRVLLLVAPFALVAGVIMLWVTGDYDINYYLTYTPPSFRVAVGVVAVILLALAIVLLLRLSSWALALHLVLFEDVRPRDAFAASTSRMQGKQTGLKIELVIWVVVRLAISFGVAVVAGLCINLIPVTEGHLKSALTFSMAIVLLWGLAGLILSAVSLGALAVLLDGFFEGKRLQAPTTSGGGNLSARLALTVAVGAVALVGGVWMGNGLLEAVEADDEVEIIAHRGAAGSRPENTMASVVKAIGDKADWVEIDVQETADGEVVVMHDSDFMKLAGVNLTIWDATMEDLAKIDIGSWFDPAYSDERPPALREVLQAARGKSKVLIELKYYGHDVDLENRVVAIVEELGMQDQIATMSLKYPAVQKMRTLRPEWRAGVLAATAVGDLTALDGDFLAVNAGMANVALVNSTEAAGKDLYVWTVNDPLQMSKMISLGVDGLITDEPALARQVLEFRAGLTPTERMLLWMTEELGLDLSDGDYRDNSP</sequence>
<dbReference type="Proteomes" id="UP000193077">
    <property type="component" value="Unassembled WGS sequence"/>
</dbReference>
<dbReference type="EC" id="3.1.4.46" evidence="3"/>
<dbReference type="Gene3D" id="3.20.20.190">
    <property type="entry name" value="Phosphatidylinositol (PI) phosphodiesterase"/>
    <property type="match status" value="1"/>
</dbReference>
<feature type="transmembrane region" description="Helical" evidence="1">
    <location>
        <begin position="329"/>
        <end position="350"/>
    </location>
</feature>
<dbReference type="PROSITE" id="PS51704">
    <property type="entry name" value="GP_PDE"/>
    <property type="match status" value="1"/>
</dbReference>
<accession>A0A1Y5TJU3</accession>
<evidence type="ECO:0000259" key="2">
    <source>
        <dbReference type="PROSITE" id="PS51704"/>
    </source>
</evidence>
<feature type="transmembrane region" description="Helical" evidence="1">
    <location>
        <begin position="244"/>
        <end position="269"/>
    </location>
</feature>
<keyword evidence="3" id="KW-0378">Hydrolase</keyword>
<gene>
    <name evidence="3" type="primary">ugpQ_1</name>
    <name evidence="3" type="ORF">TRL7639_03706</name>
</gene>
<name>A0A1Y5TJU3_9RHOB</name>
<feature type="transmembrane region" description="Helical" evidence="1">
    <location>
        <begin position="43"/>
        <end position="65"/>
    </location>
</feature>
<keyword evidence="1" id="KW-1133">Transmembrane helix</keyword>
<dbReference type="GO" id="GO:0008889">
    <property type="term" value="F:glycerophosphodiester phosphodiesterase activity"/>
    <property type="evidence" value="ECO:0007669"/>
    <property type="project" value="UniProtKB-EC"/>
</dbReference>
<dbReference type="PANTHER" id="PTHR46211:SF8">
    <property type="entry name" value="PHOSPHODIESTERASE"/>
    <property type="match status" value="1"/>
</dbReference>
<keyword evidence="1" id="KW-0812">Transmembrane</keyword>
<protein>
    <submittedName>
        <fullName evidence="3">Glycerophosphoryl diester phosphodiesterase</fullName>
        <ecNumber evidence="3">3.1.4.46</ecNumber>
    </submittedName>
</protein>
<evidence type="ECO:0000313" key="3">
    <source>
        <dbReference type="EMBL" id="SLN65646.1"/>
    </source>
</evidence>
<feature type="transmembrane region" description="Helical" evidence="1">
    <location>
        <begin position="185"/>
        <end position="203"/>
    </location>
</feature>
<dbReference type="Pfam" id="PF10110">
    <property type="entry name" value="GPDPase_memb"/>
    <property type="match status" value="1"/>
</dbReference>
<organism evidence="3 4">
    <name type="scientific">Falsiruegeria litorea R37</name>
    <dbReference type="NCBI Taxonomy" id="1200284"/>
    <lineage>
        <taxon>Bacteria</taxon>
        <taxon>Pseudomonadati</taxon>
        <taxon>Pseudomonadota</taxon>
        <taxon>Alphaproteobacteria</taxon>
        <taxon>Rhodobacterales</taxon>
        <taxon>Roseobacteraceae</taxon>
        <taxon>Falsiruegeria</taxon>
    </lineage>
</organism>
<dbReference type="SUPFAM" id="SSF51695">
    <property type="entry name" value="PLC-like phosphodiesterases"/>
    <property type="match status" value="1"/>
</dbReference>
<dbReference type="InterPro" id="IPR018476">
    <property type="entry name" value="GlyceroP-diester-Pdiesterase_M"/>
</dbReference>
<dbReference type="InterPro" id="IPR030395">
    <property type="entry name" value="GP_PDE_dom"/>
</dbReference>
<dbReference type="AlphaFoldDB" id="A0A1Y5TJU3"/>
<feature type="transmembrane region" description="Helical" evidence="1">
    <location>
        <begin position="137"/>
        <end position="165"/>
    </location>
</feature>
<keyword evidence="1" id="KW-0472">Membrane</keyword>
<dbReference type="EMBL" id="FWFO01000004">
    <property type="protein sequence ID" value="SLN65646.1"/>
    <property type="molecule type" value="Genomic_DNA"/>
</dbReference>
<dbReference type="GO" id="GO:0006629">
    <property type="term" value="P:lipid metabolic process"/>
    <property type="evidence" value="ECO:0007669"/>
    <property type="project" value="InterPro"/>
</dbReference>
<dbReference type="Pfam" id="PF03009">
    <property type="entry name" value="GDPD"/>
    <property type="match status" value="1"/>
</dbReference>
<evidence type="ECO:0000256" key="1">
    <source>
        <dbReference type="SAM" id="Phobius"/>
    </source>
</evidence>